<evidence type="ECO:0000313" key="1">
    <source>
        <dbReference type="EMBL" id="MBB4097705.1"/>
    </source>
</evidence>
<dbReference type="AlphaFoldDB" id="A0A7W6JQL1"/>
<sequence>MKLTITNITCDNPCSGIQDDDLFLLIQADGGVPMRYPVAGTVSMGAGDEMTLPDGGYVIDYSYGVVVTAWDRDSFLFKSLDSPDYLFNISIGAGSTVGDHTPFTKYNHNGAEYTFTTSISQ</sequence>
<dbReference type="RefSeq" id="WP_183995560.1">
    <property type="nucleotide sequence ID" value="NZ_JACIEH010000001.1"/>
</dbReference>
<name>A0A7W6JQL1_9SPHN</name>
<comment type="caution">
    <text evidence="1">The sequence shown here is derived from an EMBL/GenBank/DDBJ whole genome shotgun (WGS) entry which is preliminary data.</text>
</comment>
<dbReference type="Proteomes" id="UP000557392">
    <property type="component" value="Unassembled WGS sequence"/>
</dbReference>
<reference evidence="1 2" key="1">
    <citation type="submission" date="2020-08" db="EMBL/GenBank/DDBJ databases">
        <title>Genomic Encyclopedia of Type Strains, Phase IV (KMG-IV): sequencing the most valuable type-strain genomes for metagenomic binning, comparative biology and taxonomic classification.</title>
        <authorList>
            <person name="Goeker M."/>
        </authorList>
    </citation>
    <scope>NUCLEOTIDE SEQUENCE [LARGE SCALE GENOMIC DNA]</scope>
    <source>
        <strain evidence="1 2">DSM 101806</strain>
    </source>
</reference>
<protein>
    <submittedName>
        <fullName evidence="1">Uncharacterized protein</fullName>
    </submittedName>
</protein>
<organism evidence="1 2">
    <name type="scientific">Sphingomonas kyeonggiensis</name>
    <dbReference type="NCBI Taxonomy" id="1268553"/>
    <lineage>
        <taxon>Bacteria</taxon>
        <taxon>Pseudomonadati</taxon>
        <taxon>Pseudomonadota</taxon>
        <taxon>Alphaproteobacteria</taxon>
        <taxon>Sphingomonadales</taxon>
        <taxon>Sphingomonadaceae</taxon>
        <taxon>Sphingomonas</taxon>
    </lineage>
</organism>
<evidence type="ECO:0000313" key="2">
    <source>
        <dbReference type="Proteomes" id="UP000557392"/>
    </source>
</evidence>
<proteinExistence type="predicted"/>
<gene>
    <name evidence="1" type="ORF">GGR46_001238</name>
</gene>
<accession>A0A7W6JQL1</accession>
<dbReference type="EMBL" id="JACIEH010000001">
    <property type="protein sequence ID" value="MBB4097705.1"/>
    <property type="molecule type" value="Genomic_DNA"/>
</dbReference>
<keyword evidence="2" id="KW-1185">Reference proteome</keyword>